<reference evidence="3 4" key="1">
    <citation type="submission" date="2017-02" db="EMBL/GenBank/DDBJ databases">
        <title>Draft genome of Saccharomonospora sp. 154.</title>
        <authorList>
            <person name="Alonso-Carmona G.S."/>
            <person name="De La Haba R."/>
            <person name="Vera-Gargallo B."/>
            <person name="Sandoval-Trujillo A.H."/>
            <person name="Ramirez-Duran N."/>
            <person name="Ventosa A."/>
        </authorList>
    </citation>
    <scope>NUCLEOTIDE SEQUENCE [LARGE SCALE GENOMIC DNA]</scope>
    <source>
        <strain evidence="3 4">LRS4.154</strain>
    </source>
</reference>
<dbReference type="Pfam" id="PF00975">
    <property type="entry name" value="Thioesterase"/>
    <property type="match status" value="1"/>
</dbReference>
<accession>A0A1V9ACB1</accession>
<keyword evidence="4" id="KW-1185">Reference proteome</keyword>
<dbReference type="PANTHER" id="PTHR11487:SF0">
    <property type="entry name" value="S-ACYL FATTY ACID SYNTHASE THIOESTERASE, MEDIUM CHAIN"/>
    <property type="match status" value="1"/>
</dbReference>
<dbReference type="GO" id="GO:0008610">
    <property type="term" value="P:lipid biosynthetic process"/>
    <property type="evidence" value="ECO:0007669"/>
    <property type="project" value="TreeGrafter"/>
</dbReference>
<evidence type="ECO:0000313" key="4">
    <source>
        <dbReference type="Proteomes" id="UP000192591"/>
    </source>
</evidence>
<feature type="domain" description="Thioesterase" evidence="2">
    <location>
        <begin position="5"/>
        <end position="224"/>
    </location>
</feature>
<dbReference type="PANTHER" id="PTHR11487">
    <property type="entry name" value="THIOESTERASE"/>
    <property type="match status" value="1"/>
</dbReference>
<dbReference type="RefSeq" id="WP_081190123.1">
    <property type="nucleotide sequence ID" value="NZ_MWIH01000002.1"/>
</dbReference>
<name>A0A1V9ACB1_SACPI</name>
<sequence length="243" mass="26845">MTTHTLFCLPYAGGSAGTFRGWERELPDWIDVVPIELPGRGHRFTEPPLGELEPLVADLLDHLRPRAHRPYSVFGHSLGALLGYELSCALQREGRPPEHFFPSGAAAPHLPARNQAHVLTDEALWAHIAHLGGTPPEVAANDQMKELLLPVLRADFALAEKYVPRNAVTLTCPVTAFAGDADEEAPETDVREWESYTDSEFSVRIHPGDHFFLETDRTNLLRLLASALRPERGAGTARRRGIA</sequence>
<comment type="caution">
    <text evidence="3">The sequence shown here is derived from an EMBL/GenBank/DDBJ whole genome shotgun (WGS) entry which is preliminary data.</text>
</comment>
<organism evidence="3 4">
    <name type="scientific">Saccharomonospora piscinae</name>
    <dbReference type="NCBI Taxonomy" id="687388"/>
    <lineage>
        <taxon>Bacteria</taxon>
        <taxon>Bacillati</taxon>
        <taxon>Actinomycetota</taxon>
        <taxon>Actinomycetes</taxon>
        <taxon>Pseudonocardiales</taxon>
        <taxon>Pseudonocardiaceae</taxon>
        <taxon>Saccharomonospora</taxon>
    </lineage>
</organism>
<dbReference type="InterPro" id="IPR012223">
    <property type="entry name" value="TEII"/>
</dbReference>
<evidence type="ECO:0000313" key="3">
    <source>
        <dbReference type="EMBL" id="OQO94678.1"/>
    </source>
</evidence>
<dbReference type="AlphaFoldDB" id="A0A1V9ACB1"/>
<dbReference type="InterPro" id="IPR029058">
    <property type="entry name" value="AB_hydrolase_fold"/>
</dbReference>
<comment type="similarity">
    <text evidence="1">Belongs to the thioesterase family.</text>
</comment>
<evidence type="ECO:0000256" key="1">
    <source>
        <dbReference type="ARBA" id="ARBA00007169"/>
    </source>
</evidence>
<dbReference type="STRING" id="1962155.B1813_00800"/>
<dbReference type="SUPFAM" id="SSF53474">
    <property type="entry name" value="alpha/beta-Hydrolases"/>
    <property type="match status" value="1"/>
</dbReference>
<proteinExistence type="inferred from homology"/>
<dbReference type="Gene3D" id="3.40.50.1820">
    <property type="entry name" value="alpha/beta hydrolase"/>
    <property type="match status" value="1"/>
</dbReference>
<dbReference type="InterPro" id="IPR001031">
    <property type="entry name" value="Thioesterase"/>
</dbReference>
<dbReference type="EMBL" id="MWIH01000002">
    <property type="protein sequence ID" value="OQO94678.1"/>
    <property type="molecule type" value="Genomic_DNA"/>
</dbReference>
<protein>
    <recommendedName>
        <fullName evidence="2">Thioesterase domain-containing protein</fullName>
    </recommendedName>
</protein>
<dbReference type="Proteomes" id="UP000192591">
    <property type="component" value="Unassembled WGS sequence"/>
</dbReference>
<gene>
    <name evidence="3" type="ORF">B1813_00800</name>
</gene>
<evidence type="ECO:0000259" key="2">
    <source>
        <dbReference type="Pfam" id="PF00975"/>
    </source>
</evidence>